<dbReference type="EMBL" id="SMJZ01000050">
    <property type="protein sequence ID" value="TDC06721.1"/>
    <property type="molecule type" value="Genomic_DNA"/>
</dbReference>
<dbReference type="Proteomes" id="UP000295157">
    <property type="component" value="Unassembled WGS sequence"/>
</dbReference>
<dbReference type="SUPFAM" id="SSF53822">
    <property type="entry name" value="Periplasmic binding protein-like I"/>
    <property type="match status" value="1"/>
</dbReference>
<dbReference type="SUPFAM" id="SSF47413">
    <property type="entry name" value="lambda repressor-like DNA-binding domains"/>
    <property type="match status" value="1"/>
</dbReference>
<evidence type="ECO:0000256" key="2">
    <source>
        <dbReference type="ARBA" id="ARBA00023125"/>
    </source>
</evidence>
<dbReference type="Gene3D" id="1.10.260.40">
    <property type="entry name" value="lambda repressor-like DNA-binding domains"/>
    <property type="match status" value="1"/>
</dbReference>
<name>A0A4R4NCC9_9ACTN</name>
<proteinExistence type="predicted"/>
<comment type="caution">
    <text evidence="5">The sequence shown here is derived from an EMBL/GenBank/DDBJ whole genome shotgun (WGS) entry which is preliminary data.</text>
</comment>
<sequence length="342" mass="36360">MEDRPVLRSRQVKRPTIHDVAAAAGVSRGTVSRLLNGDKYVSPAARVAIERAISETGYVVNRAARSLVTQRTGSVVMVLSEPYEKLFEDPNYSTLIRVAIKMLAERDLSLVMMLAGDAAERERVVRYVRGGHADGVLLVSTHAGDPLVEALGSGPPAVSCGAVIGHENVIPYAAADERLGARQMTEYFVDQGRRRIAMITGPMDTPGGIQRLEGFAEVLGRRATSKLIAHGDWTRASGERAMAELLERAPDIDAVFVASDLMAAGALAALRAAGRGVPGDVAVGGFDDSSVALSTHPPLTTVRQPLTEMAQETIRLLLALIDGAGGLEPVILPTELVIRESA</sequence>
<organism evidence="5 6">
    <name type="scientific">Nonomuraea longispora</name>
    <dbReference type="NCBI Taxonomy" id="1848320"/>
    <lineage>
        <taxon>Bacteria</taxon>
        <taxon>Bacillati</taxon>
        <taxon>Actinomycetota</taxon>
        <taxon>Actinomycetes</taxon>
        <taxon>Streptosporangiales</taxon>
        <taxon>Streptosporangiaceae</taxon>
        <taxon>Nonomuraea</taxon>
    </lineage>
</organism>
<feature type="domain" description="HTH lacI-type" evidence="4">
    <location>
        <begin position="15"/>
        <end position="69"/>
    </location>
</feature>
<dbReference type="InterPro" id="IPR000843">
    <property type="entry name" value="HTH_LacI"/>
</dbReference>
<protein>
    <submittedName>
        <fullName evidence="5">LacI family DNA-binding transcriptional regulator</fullName>
    </submittedName>
</protein>
<dbReference type="InterPro" id="IPR046335">
    <property type="entry name" value="LacI/GalR-like_sensor"/>
</dbReference>
<keyword evidence="3" id="KW-0804">Transcription</keyword>
<keyword evidence="1" id="KW-0805">Transcription regulation</keyword>
<dbReference type="PROSITE" id="PS00356">
    <property type="entry name" value="HTH_LACI_1"/>
    <property type="match status" value="1"/>
</dbReference>
<dbReference type="InterPro" id="IPR028082">
    <property type="entry name" value="Peripla_BP_I"/>
</dbReference>
<dbReference type="SMART" id="SM00354">
    <property type="entry name" value="HTH_LACI"/>
    <property type="match status" value="1"/>
</dbReference>
<dbReference type="PRINTS" id="PR00036">
    <property type="entry name" value="HTHLACI"/>
</dbReference>
<keyword evidence="2 5" id="KW-0238">DNA-binding</keyword>
<keyword evidence="6" id="KW-1185">Reference proteome</keyword>
<evidence type="ECO:0000256" key="1">
    <source>
        <dbReference type="ARBA" id="ARBA00023015"/>
    </source>
</evidence>
<evidence type="ECO:0000313" key="6">
    <source>
        <dbReference type="Proteomes" id="UP000295157"/>
    </source>
</evidence>
<reference evidence="5 6" key="1">
    <citation type="submission" date="2019-02" db="EMBL/GenBank/DDBJ databases">
        <title>Draft genome sequences of novel Actinobacteria.</title>
        <authorList>
            <person name="Sahin N."/>
            <person name="Ay H."/>
            <person name="Saygin H."/>
        </authorList>
    </citation>
    <scope>NUCLEOTIDE SEQUENCE [LARGE SCALE GENOMIC DNA]</scope>
    <source>
        <strain evidence="5 6">KC201</strain>
    </source>
</reference>
<evidence type="ECO:0000313" key="5">
    <source>
        <dbReference type="EMBL" id="TDC06721.1"/>
    </source>
</evidence>
<dbReference type="PANTHER" id="PTHR30146:SF109">
    <property type="entry name" value="HTH-TYPE TRANSCRIPTIONAL REGULATOR GALS"/>
    <property type="match status" value="1"/>
</dbReference>
<dbReference type="CDD" id="cd06267">
    <property type="entry name" value="PBP1_LacI_sugar_binding-like"/>
    <property type="match status" value="1"/>
</dbReference>
<accession>A0A4R4NCC9</accession>
<evidence type="ECO:0000256" key="3">
    <source>
        <dbReference type="ARBA" id="ARBA00023163"/>
    </source>
</evidence>
<dbReference type="Pfam" id="PF13377">
    <property type="entry name" value="Peripla_BP_3"/>
    <property type="match status" value="1"/>
</dbReference>
<dbReference type="Pfam" id="PF00356">
    <property type="entry name" value="LacI"/>
    <property type="match status" value="1"/>
</dbReference>
<dbReference type="PANTHER" id="PTHR30146">
    <property type="entry name" value="LACI-RELATED TRANSCRIPTIONAL REPRESSOR"/>
    <property type="match status" value="1"/>
</dbReference>
<dbReference type="GO" id="GO:0000976">
    <property type="term" value="F:transcription cis-regulatory region binding"/>
    <property type="evidence" value="ECO:0007669"/>
    <property type="project" value="TreeGrafter"/>
</dbReference>
<gene>
    <name evidence="5" type="ORF">E1267_15545</name>
</gene>
<dbReference type="Gene3D" id="3.40.50.2300">
    <property type="match status" value="2"/>
</dbReference>
<dbReference type="PROSITE" id="PS50932">
    <property type="entry name" value="HTH_LACI_2"/>
    <property type="match status" value="1"/>
</dbReference>
<dbReference type="OrthoDB" id="3208777at2"/>
<dbReference type="GO" id="GO:0003700">
    <property type="term" value="F:DNA-binding transcription factor activity"/>
    <property type="evidence" value="ECO:0007669"/>
    <property type="project" value="TreeGrafter"/>
</dbReference>
<dbReference type="AlphaFoldDB" id="A0A4R4NCC9"/>
<dbReference type="CDD" id="cd01392">
    <property type="entry name" value="HTH_LacI"/>
    <property type="match status" value="1"/>
</dbReference>
<evidence type="ECO:0000259" key="4">
    <source>
        <dbReference type="PROSITE" id="PS50932"/>
    </source>
</evidence>
<dbReference type="InterPro" id="IPR010982">
    <property type="entry name" value="Lambda_DNA-bd_dom_sf"/>
</dbReference>